<protein>
    <recommendedName>
        <fullName evidence="3">Cell division protein FtsL</fullName>
    </recommendedName>
</protein>
<accession>A0A1G1ZIM3</accession>
<sequence>MKRVLTIILFLILATLSAQFYKLYIINRKLSGELFSAKEKVSGFLEENKKLQADLEYFAVPENLEKELRGQFNYKKPGEKLIIAVPPKSTTTVTTEL</sequence>
<evidence type="ECO:0008006" key="3">
    <source>
        <dbReference type="Google" id="ProtNLM"/>
    </source>
</evidence>
<dbReference type="Proteomes" id="UP000177960">
    <property type="component" value="Unassembled WGS sequence"/>
</dbReference>
<dbReference type="EMBL" id="MHJG01000003">
    <property type="protein sequence ID" value="OGY64391.1"/>
    <property type="molecule type" value="Genomic_DNA"/>
</dbReference>
<dbReference type="AlphaFoldDB" id="A0A1G1ZIM3"/>
<evidence type="ECO:0000313" key="1">
    <source>
        <dbReference type="EMBL" id="OGY64391.1"/>
    </source>
</evidence>
<name>A0A1G1ZIM3_9BACT</name>
<gene>
    <name evidence="1" type="ORF">A3B92_02565</name>
</gene>
<dbReference type="STRING" id="1798404.A3B92_02565"/>
<organism evidence="1 2">
    <name type="scientific">Candidatus Harrisonbacteria bacterium RIFCSPHIGHO2_02_FULL_42_16</name>
    <dbReference type="NCBI Taxonomy" id="1798404"/>
    <lineage>
        <taxon>Bacteria</taxon>
        <taxon>Candidatus Harrisoniibacteriota</taxon>
    </lineage>
</organism>
<evidence type="ECO:0000313" key="2">
    <source>
        <dbReference type="Proteomes" id="UP000177960"/>
    </source>
</evidence>
<proteinExistence type="predicted"/>
<reference evidence="1 2" key="1">
    <citation type="journal article" date="2016" name="Nat. Commun.">
        <title>Thousands of microbial genomes shed light on interconnected biogeochemical processes in an aquifer system.</title>
        <authorList>
            <person name="Anantharaman K."/>
            <person name="Brown C.T."/>
            <person name="Hug L.A."/>
            <person name="Sharon I."/>
            <person name="Castelle C.J."/>
            <person name="Probst A.J."/>
            <person name="Thomas B.C."/>
            <person name="Singh A."/>
            <person name="Wilkins M.J."/>
            <person name="Karaoz U."/>
            <person name="Brodie E.L."/>
            <person name="Williams K.H."/>
            <person name="Hubbard S.S."/>
            <person name="Banfield J.F."/>
        </authorList>
    </citation>
    <scope>NUCLEOTIDE SEQUENCE [LARGE SCALE GENOMIC DNA]</scope>
</reference>
<comment type="caution">
    <text evidence="1">The sequence shown here is derived from an EMBL/GenBank/DDBJ whole genome shotgun (WGS) entry which is preliminary data.</text>
</comment>